<comment type="caution">
    <text evidence="1">The sequence shown here is derived from an EMBL/GenBank/DDBJ whole genome shotgun (WGS) entry which is preliminary data.</text>
</comment>
<dbReference type="GeneID" id="41990502"/>
<dbReference type="Proteomes" id="UP000253153">
    <property type="component" value="Unassembled WGS sequence"/>
</dbReference>
<keyword evidence="2" id="KW-1185">Reference proteome</keyword>
<evidence type="ECO:0000313" key="1">
    <source>
        <dbReference type="EMBL" id="RBR26164.1"/>
    </source>
</evidence>
<accession>A0A366SA16</accession>
<gene>
    <name evidence="1" type="ORF">FIESC28_01055</name>
</gene>
<dbReference type="RefSeq" id="XP_031020755.1">
    <property type="nucleotide sequence ID" value="XM_031155206.1"/>
</dbReference>
<reference evidence="1 2" key="1">
    <citation type="submission" date="2018-06" db="EMBL/GenBank/DDBJ databases">
        <title>Fusarium incarnatum-equiseti species complex species 28.</title>
        <authorList>
            <person name="Gardiner D.M."/>
        </authorList>
    </citation>
    <scope>NUCLEOTIDE SEQUENCE [LARGE SCALE GENOMIC DNA]</scope>
    <source>
        <strain evidence="1 2">FIESC_28</strain>
    </source>
</reference>
<sequence length="162" mass="18804">MRANKELRVSARPHEGQAMADYLFDFVLLADKAVLMDLARGEYIVKAVSLLWNGHSGWGWMRIPTGYLLDLWTYLMWNSRTADCLHFLESEEDLEDHIWAGDAALDCTGDCSEIHYFQHYDTHKEYDWAYLNSVDDVSDDFSIDIIELLLSNKMEADFQRAV</sequence>
<evidence type="ECO:0000313" key="2">
    <source>
        <dbReference type="Proteomes" id="UP000253153"/>
    </source>
</evidence>
<dbReference type="OrthoDB" id="5078483at2759"/>
<name>A0A366SA16_9HYPO</name>
<proteinExistence type="predicted"/>
<dbReference type="AlphaFoldDB" id="A0A366SA16"/>
<organism evidence="1 2">
    <name type="scientific">Fusarium coffeatum</name>
    <dbReference type="NCBI Taxonomy" id="231269"/>
    <lineage>
        <taxon>Eukaryota</taxon>
        <taxon>Fungi</taxon>
        <taxon>Dikarya</taxon>
        <taxon>Ascomycota</taxon>
        <taxon>Pezizomycotina</taxon>
        <taxon>Sordariomycetes</taxon>
        <taxon>Hypocreomycetidae</taxon>
        <taxon>Hypocreales</taxon>
        <taxon>Nectriaceae</taxon>
        <taxon>Fusarium</taxon>
        <taxon>Fusarium incarnatum-equiseti species complex</taxon>
    </lineage>
</organism>
<protein>
    <submittedName>
        <fullName evidence="1">Uncharacterized protein</fullName>
    </submittedName>
</protein>
<dbReference type="EMBL" id="QKXC01000027">
    <property type="protein sequence ID" value="RBR26164.1"/>
    <property type="molecule type" value="Genomic_DNA"/>
</dbReference>